<gene>
    <name evidence="2" type="ORF">OVA965_LOCUS45562</name>
    <name evidence="3" type="ORF">TMI583_LOCUS49179</name>
</gene>
<feature type="domain" description="Dynein heavy chain AAA lid" evidence="1">
    <location>
        <begin position="24"/>
        <end position="96"/>
    </location>
</feature>
<name>A0A8S2GAR7_9BILA</name>
<dbReference type="Proteomes" id="UP000682733">
    <property type="component" value="Unassembled WGS sequence"/>
</dbReference>
<sequence length="96" mass="11444">MKRLYALIDDADFNDKSRVRPEKYKRLLFCLCFFHSLLLERKKFLQLGWNINYSYNDSDFETSNLIMGNLLRDNANDVTPWKAMKFIISKINYGGH</sequence>
<dbReference type="AlphaFoldDB" id="A0A8S2GAR7"/>
<proteinExistence type="predicted"/>
<feature type="non-terminal residue" evidence="2">
    <location>
        <position position="96"/>
    </location>
</feature>
<dbReference type="Pfam" id="PF18198">
    <property type="entry name" value="AAA_lid_11"/>
    <property type="match status" value="1"/>
</dbReference>
<reference evidence="2" key="1">
    <citation type="submission" date="2021-02" db="EMBL/GenBank/DDBJ databases">
        <authorList>
            <person name="Nowell W R."/>
        </authorList>
    </citation>
    <scope>NUCLEOTIDE SEQUENCE</scope>
</reference>
<comment type="caution">
    <text evidence="2">The sequence shown here is derived from an EMBL/GenBank/DDBJ whole genome shotgun (WGS) entry which is preliminary data.</text>
</comment>
<dbReference type="PANTHER" id="PTHR22878">
    <property type="entry name" value="DYNEIN HEAVY CHAIN 6, AXONEMAL-LIKE-RELATED"/>
    <property type="match status" value="1"/>
</dbReference>
<dbReference type="PANTHER" id="PTHR22878:SF68">
    <property type="entry name" value="DYNEIN HEAVY CHAIN 6, AXONEMAL-LIKE"/>
    <property type="match status" value="1"/>
</dbReference>
<dbReference type="EMBL" id="CAJOBA010105352">
    <property type="protein sequence ID" value="CAF4535135.1"/>
    <property type="molecule type" value="Genomic_DNA"/>
</dbReference>
<organism evidence="2 4">
    <name type="scientific">Didymodactylos carnosus</name>
    <dbReference type="NCBI Taxonomy" id="1234261"/>
    <lineage>
        <taxon>Eukaryota</taxon>
        <taxon>Metazoa</taxon>
        <taxon>Spiralia</taxon>
        <taxon>Gnathifera</taxon>
        <taxon>Rotifera</taxon>
        <taxon>Eurotatoria</taxon>
        <taxon>Bdelloidea</taxon>
        <taxon>Philodinida</taxon>
        <taxon>Philodinidae</taxon>
        <taxon>Didymodactylos</taxon>
    </lineage>
</organism>
<dbReference type="InterPro" id="IPR041658">
    <property type="entry name" value="AAA_lid_11"/>
</dbReference>
<dbReference type="GO" id="GO:0007018">
    <property type="term" value="P:microtubule-based movement"/>
    <property type="evidence" value="ECO:0007669"/>
    <property type="project" value="InterPro"/>
</dbReference>
<dbReference type="GO" id="GO:0051959">
    <property type="term" value="F:dynein light intermediate chain binding"/>
    <property type="evidence" value="ECO:0007669"/>
    <property type="project" value="InterPro"/>
</dbReference>
<dbReference type="InterPro" id="IPR026983">
    <property type="entry name" value="DHC"/>
</dbReference>
<protein>
    <recommendedName>
        <fullName evidence="1">Dynein heavy chain AAA lid domain-containing protein</fullName>
    </recommendedName>
</protein>
<evidence type="ECO:0000313" key="3">
    <source>
        <dbReference type="EMBL" id="CAF4535135.1"/>
    </source>
</evidence>
<accession>A0A8S2GAR7</accession>
<evidence type="ECO:0000259" key="1">
    <source>
        <dbReference type="Pfam" id="PF18198"/>
    </source>
</evidence>
<dbReference type="Gene3D" id="1.10.8.720">
    <property type="entry name" value="Region D6 of dynein motor"/>
    <property type="match status" value="1"/>
</dbReference>
<evidence type="ECO:0000313" key="2">
    <source>
        <dbReference type="EMBL" id="CAF1667229.1"/>
    </source>
</evidence>
<dbReference type="GO" id="GO:0045505">
    <property type="term" value="F:dynein intermediate chain binding"/>
    <property type="evidence" value="ECO:0007669"/>
    <property type="project" value="InterPro"/>
</dbReference>
<dbReference type="GO" id="GO:0030286">
    <property type="term" value="C:dynein complex"/>
    <property type="evidence" value="ECO:0007669"/>
    <property type="project" value="InterPro"/>
</dbReference>
<dbReference type="InterPro" id="IPR042219">
    <property type="entry name" value="AAA_lid_11_sf"/>
</dbReference>
<evidence type="ECO:0000313" key="4">
    <source>
        <dbReference type="Proteomes" id="UP000677228"/>
    </source>
</evidence>
<dbReference type="Proteomes" id="UP000677228">
    <property type="component" value="Unassembled WGS sequence"/>
</dbReference>
<dbReference type="EMBL" id="CAJNOK010072880">
    <property type="protein sequence ID" value="CAF1667229.1"/>
    <property type="molecule type" value="Genomic_DNA"/>
</dbReference>